<keyword evidence="3" id="KW-1185">Reference proteome</keyword>
<dbReference type="EMBL" id="JBANRG010000021">
    <property type="protein sequence ID" value="KAK7456328.1"/>
    <property type="molecule type" value="Genomic_DNA"/>
</dbReference>
<reference evidence="2 3" key="1">
    <citation type="submission" date="2024-01" db="EMBL/GenBank/DDBJ databases">
        <title>A draft genome for the cacao thread blight pathogen Marasmiellus scandens.</title>
        <authorList>
            <person name="Baruah I.K."/>
            <person name="Leung J."/>
            <person name="Bukari Y."/>
            <person name="Amoako-Attah I."/>
            <person name="Meinhardt L.W."/>
            <person name="Bailey B.A."/>
            <person name="Cohen S.P."/>
        </authorList>
    </citation>
    <scope>NUCLEOTIDE SEQUENCE [LARGE SCALE GENOMIC DNA]</scope>
    <source>
        <strain evidence="2 3">GH-19</strain>
    </source>
</reference>
<feature type="transmembrane region" description="Helical" evidence="1">
    <location>
        <begin position="37"/>
        <end position="57"/>
    </location>
</feature>
<keyword evidence="1" id="KW-0472">Membrane</keyword>
<keyword evidence="1" id="KW-0812">Transmembrane</keyword>
<proteinExistence type="predicted"/>
<comment type="caution">
    <text evidence="2">The sequence shown here is derived from an EMBL/GenBank/DDBJ whole genome shotgun (WGS) entry which is preliminary data.</text>
</comment>
<keyword evidence="1" id="KW-1133">Transmembrane helix</keyword>
<accession>A0ABR1JAL3</accession>
<evidence type="ECO:0000313" key="2">
    <source>
        <dbReference type="EMBL" id="KAK7456328.1"/>
    </source>
</evidence>
<evidence type="ECO:0000256" key="1">
    <source>
        <dbReference type="SAM" id="Phobius"/>
    </source>
</evidence>
<gene>
    <name evidence="2" type="ORF">VKT23_010575</name>
</gene>
<protein>
    <submittedName>
        <fullName evidence="2">Uncharacterized protein</fullName>
    </submittedName>
</protein>
<dbReference type="Proteomes" id="UP001498398">
    <property type="component" value="Unassembled WGS sequence"/>
</dbReference>
<name>A0ABR1JAL3_9AGAR</name>
<sequence>MNFLKHASSILQQDLPRLHFLRNCHLLRPRMHLLSHLSTWTILYWISLLSTITTVVVSSDECLTLNIWMRNAASAKTAMTDASSTHTGTYIIPPAFVCSIPLTPKSGPTMPTST</sequence>
<evidence type="ECO:0000313" key="3">
    <source>
        <dbReference type="Proteomes" id="UP001498398"/>
    </source>
</evidence>
<organism evidence="2 3">
    <name type="scientific">Marasmiellus scandens</name>
    <dbReference type="NCBI Taxonomy" id="2682957"/>
    <lineage>
        <taxon>Eukaryota</taxon>
        <taxon>Fungi</taxon>
        <taxon>Dikarya</taxon>
        <taxon>Basidiomycota</taxon>
        <taxon>Agaricomycotina</taxon>
        <taxon>Agaricomycetes</taxon>
        <taxon>Agaricomycetidae</taxon>
        <taxon>Agaricales</taxon>
        <taxon>Marasmiineae</taxon>
        <taxon>Omphalotaceae</taxon>
        <taxon>Marasmiellus</taxon>
    </lineage>
</organism>